<evidence type="ECO:0000313" key="1">
    <source>
        <dbReference type="EMBL" id="KAF5872084.1"/>
    </source>
</evidence>
<keyword evidence="2" id="KW-1185">Reference proteome</keyword>
<dbReference type="OrthoDB" id="3537689at2759"/>
<accession>A0A8H6EH38</accession>
<reference evidence="1 2" key="1">
    <citation type="journal article" date="2020" name="Phytopathology">
        <title>A high-quality genome resource of Botrytis fragariae, a new and rapidly spreading fungal pathogen causing strawberry gray mold in the U.S.A.</title>
        <authorList>
            <person name="Wu Y."/>
            <person name="Saski C.A."/>
            <person name="Schnabel G."/>
            <person name="Xiao S."/>
            <person name="Hu M."/>
        </authorList>
    </citation>
    <scope>NUCLEOTIDE SEQUENCE [LARGE SCALE GENOMIC DNA]</scope>
    <source>
        <strain evidence="1 2">BVB16</strain>
    </source>
</reference>
<dbReference type="Proteomes" id="UP000531561">
    <property type="component" value="Unassembled WGS sequence"/>
</dbReference>
<dbReference type="EMBL" id="JABFCT010000011">
    <property type="protein sequence ID" value="KAF5872084.1"/>
    <property type="molecule type" value="Genomic_DNA"/>
</dbReference>
<sequence length="171" mass="19962">MRIELFGHTELQVRSSILKEHSDFFFKFLDSPEKNQSEDSEWQYDWVSEVEDDGEWHLVAKQNMQSSLVDNVLSEENADLQPLAFCFMINAIDALARRISEEPEHFIELAYTFRNKTLFRECAFHNAGDIEASQPEPYGLILYDGHFPWDVDEIDDSDVSLPSPSKKRRLE</sequence>
<proteinExistence type="predicted"/>
<organism evidence="1 2">
    <name type="scientific">Botrytis fragariae</name>
    <dbReference type="NCBI Taxonomy" id="1964551"/>
    <lineage>
        <taxon>Eukaryota</taxon>
        <taxon>Fungi</taxon>
        <taxon>Dikarya</taxon>
        <taxon>Ascomycota</taxon>
        <taxon>Pezizomycotina</taxon>
        <taxon>Leotiomycetes</taxon>
        <taxon>Helotiales</taxon>
        <taxon>Sclerotiniaceae</taxon>
        <taxon>Botrytis</taxon>
    </lineage>
</organism>
<dbReference type="GeneID" id="59263156"/>
<gene>
    <name evidence="1" type="ORF">Bfra_009113</name>
</gene>
<dbReference type="AlphaFoldDB" id="A0A8H6EH38"/>
<name>A0A8H6EH38_9HELO</name>
<protein>
    <recommendedName>
        <fullName evidence="3">BTB domain-containing protein</fullName>
    </recommendedName>
</protein>
<evidence type="ECO:0008006" key="3">
    <source>
        <dbReference type="Google" id="ProtNLM"/>
    </source>
</evidence>
<evidence type="ECO:0000313" key="2">
    <source>
        <dbReference type="Proteomes" id="UP000531561"/>
    </source>
</evidence>
<comment type="caution">
    <text evidence="1">The sequence shown here is derived from an EMBL/GenBank/DDBJ whole genome shotgun (WGS) entry which is preliminary data.</text>
</comment>
<dbReference type="RefSeq" id="XP_037191030.1">
    <property type="nucleotide sequence ID" value="XM_037339464.1"/>
</dbReference>